<evidence type="ECO:0000313" key="2">
    <source>
        <dbReference type="Proteomes" id="UP001492380"/>
    </source>
</evidence>
<reference evidence="1 2" key="1">
    <citation type="submission" date="2024-04" db="EMBL/GenBank/DDBJ databases">
        <title>Phyllosticta paracitricarpa is synonymous to the EU quarantine fungus P. citricarpa based on phylogenomic analyses.</title>
        <authorList>
            <consortium name="Lawrence Berkeley National Laboratory"/>
            <person name="Van Ingen-Buijs V.A."/>
            <person name="Van Westerhoven A.C."/>
            <person name="Haridas S."/>
            <person name="Skiadas P."/>
            <person name="Martin F."/>
            <person name="Groenewald J.Z."/>
            <person name="Crous P.W."/>
            <person name="Seidl M.F."/>
        </authorList>
    </citation>
    <scope>NUCLEOTIDE SEQUENCE [LARGE SCALE GENOMIC DNA]</scope>
    <source>
        <strain evidence="1 2">CBS 123374</strain>
    </source>
</reference>
<comment type="caution">
    <text evidence="1">The sequence shown here is derived from an EMBL/GenBank/DDBJ whole genome shotgun (WGS) entry which is preliminary data.</text>
</comment>
<sequence length="287" mass="32640">MRRWLPSCSPLLFSDATHRLHYPHRPGHLTNSKCVVASPVSRCTRCTPDLTKPDAPRSVLDNDCISLRLCPWPVLQLVCPRRPLTRRPCLCSRFLMPSTRFEAASPSFAVPVAGLLRPTFSTRLDVLRLFYSQTQKLRHVHWTSSSPASSWPSIAELQRMKALHKHHQLPRVLLFVRSWRVLSSPVRGMHHRQRHPLRQGKDPRISHLFETGCASECNNLNGNSISVDCRVAYDVWLLKGSWSAVRLLRFGQRLCSGRVCALLRDSSGGDRDSLWRTTQAPWCGRGA</sequence>
<organism evidence="1 2">
    <name type="scientific">Phyllosticta capitalensis</name>
    <dbReference type="NCBI Taxonomy" id="121624"/>
    <lineage>
        <taxon>Eukaryota</taxon>
        <taxon>Fungi</taxon>
        <taxon>Dikarya</taxon>
        <taxon>Ascomycota</taxon>
        <taxon>Pezizomycotina</taxon>
        <taxon>Dothideomycetes</taxon>
        <taxon>Dothideomycetes incertae sedis</taxon>
        <taxon>Botryosphaeriales</taxon>
        <taxon>Phyllostictaceae</taxon>
        <taxon>Phyllosticta</taxon>
    </lineage>
</organism>
<keyword evidence="2" id="KW-1185">Reference proteome</keyword>
<dbReference type="EMBL" id="JBBWRZ010000005">
    <property type="protein sequence ID" value="KAK8235119.1"/>
    <property type="molecule type" value="Genomic_DNA"/>
</dbReference>
<name>A0ABR1YP73_9PEZI</name>
<gene>
    <name evidence="1" type="ORF">HDK90DRAFT_234679</name>
</gene>
<dbReference type="Proteomes" id="UP001492380">
    <property type="component" value="Unassembled WGS sequence"/>
</dbReference>
<protein>
    <submittedName>
        <fullName evidence="1">Uncharacterized protein</fullName>
    </submittedName>
</protein>
<proteinExistence type="predicted"/>
<evidence type="ECO:0000313" key="1">
    <source>
        <dbReference type="EMBL" id="KAK8235119.1"/>
    </source>
</evidence>
<accession>A0ABR1YP73</accession>